<dbReference type="PRINTS" id="PR01547">
    <property type="entry name" value="YEAST176DUF"/>
</dbReference>
<feature type="region of interest" description="Disordered" evidence="2">
    <location>
        <begin position="384"/>
        <end position="464"/>
    </location>
</feature>
<evidence type="ECO:0000313" key="4">
    <source>
        <dbReference type="Proteomes" id="UP001174909"/>
    </source>
</evidence>
<keyword evidence="4" id="KW-1185">Reference proteome</keyword>
<comment type="caution">
    <text evidence="3">The sequence shown here is derived from an EMBL/GenBank/DDBJ whole genome shotgun (WGS) entry which is preliminary data.</text>
</comment>
<reference evidence="3" key="1">
    <citation type="submission" date="2023-03" db="EMBL/GenBank/DDBJ databases">
        <authorList>
            <person name="Steffen K."/>
            <person name="Cardenas P."/>
        </authorList>
    </citation>
    <scope>NUCLEOTIDE SEQUENCE</scope>
</reference>
<dbReference type="GO" id="GO:0010506">
    <property type="term" value="P:regulation of autophagy"/>
    <property type="evidence" value="ECO:0007669"/>
    <property type="project" value="TreeGrafter"/>
</dbReference>
<dbReference type="GO" id="GO:0030674">
    <property type="term" value="F:protein-macromolecule adaptor activity"/>
    <property type="evidence" value="ECO:0007669"/>
    <property type="project" value="TreeGrafter"/>
</dbReference>
<dbReference type="PANTHER" id="PTHR12848">
    <property type="entry name" value="REGULATORY-ASSOCIATED PROTEIN OF MTOR"/>
    <property type="match status" value="1"/>
</dbReference>
<dbReference type="Pfam" id="PF00400">
    <property type="entry name" value="WD40"/>
    <property type="match status" value="1"/>
</dbReference>
<dbReference type="InterPro" id="IPR004083">
    <property type="entry name" value="Raptor"/>
</dbReference>
<dbReference type="AlphaFoldDB" id="A0AA35WCZ8"/>
<dbReference type="SUPFAM" id="SSF48371">
    <property type="entry name" value="ARM repeat"/>
    <property type="match status" value="1"/>
</dbReference>
<name>A0AA35WCZ8_GEOBA</name>
<evidence type="ECO:0000256" key="2">
    <source>
        <dbReference type="SAM" id="MobiDB-lite"/>
    </source>
</evidence>
<dbReference type="Gene3D" id="2.130.10.10">
    <property type="entry name" value="YVTN repeat-like/Quinoprotein amine dehydrogenase"/>
    <property type="match status" value="3"/>
</dbReference>
<evidence type="ECO:0000313" key="3">
    <source>
        <dbReference type="EMBL" id="CAI8016838.1"/>
    </source>
</evidence>
<sequence length="1009" mass="111382">MGQFQKLYRQDLLVASLFRNFLLAERVMRSYKCTPESHPALPPTHQHPLWQAWDLALDHVLSQLPDVHAGKKDYEPSQFFSQQLSAFQVWLMSVGDSKSPPQQLPIVLQFLLSQAHRLQALELLGRFLDLGSWAVHSALTVGIFPYVLKLLGSKLRELQPILMFIWAKILAVDPSCQKDLVKDNGYKYFVQVLGDTSMQCEYRTMAAFAISAVVNKYPMGQERCLQSGVVGTCLGQLEEPNPVLRQWLAICLGRLWQNFDSARWYGARDNAHDKLISLLWDEIPDVRAAAVFALGTYLLNTSEDGTSEMRVTIDQAVGSALLQLMNDASPVVRMELASALHGLTLLYEKQFHIAALHFSEGKRVAATNLTTSVTPTGWIHVTIAPQDSDGENEGGSTASTNIPTPNSPLSTSLSGNSQHSISNGIDSLASHAHNGELQSSSVGGPPGDLPPTSRGSISNGEASGKQFFEDLPKSKSAPGGASLGARNWYQQIWRGMVYLASDPFPKVADAAQHVVHGLHDKLRQKPQAKMIGATLVASYSAPCSPKDAGHTVKCATLGAAGMKFRQPKSGMASSAIMSRVKSELTSLPPTGRPKAPSPDPSSSGDEDDEGESSLHALSTQFCDWCCKYFANPLMKQPSECDPASPGYQQREYRFIRNHLVREEMARSCLPLSGSRINDQIFVNREARPAQLLKFHPYQPQLAVIHRNCWSIWDIEQGSKVTSFQENCTYSTAKITAAEFINPHDISFLLVGSEDGAVHVWRDYCQENSEAQKPTLVTAWRGLLDMLPVSKRVGMVLEWEQQTGLLYASGDVRHVRVWDTHKELMVQDIPTHADSSVTCLTSDSAERSLLIAGCGDGTVRLYDRRQPSNSSLVLTLREHQGWIVNVLMQQYGSESTIVSCSVGGEVKTWDPRFMKSVGTYNLSPTINVCDIHPRAPLLACASHQQQAIRIFNLERNEVLNTIRYHDGFMGQKIGSSNCLAFHPYKVLLAHGGVDGMVAIYSTERKKLSGR</sequence>
<dbReference type="InterPro" id="IPR015943">
    <property type="entry name" value="WD40/YVTN_repeat-like_dom_sf"/>
</dbReference>
<feature type="region of interest" description="Disordered" evidence="2">
    <location>
        <begin position="575"/>
        <end position="612"/>
    </location>
</feature>
<organism evidence="3 4">
    <name type="scientific">Geodia barretti</name>
    <name type="common">Barrett's horny sponge</name>
    <dbReference type="NCBI Taxonomy" id="519541"/>
    <lineage>
        <taxon>Eukaryota</taxon>
        <taxon>Metazoa</taxon>
        <taxon>Porifera</taxon>
        <taxon>Demospongiae</taxon>
        <taxon>Heteroscleromorpha</taxon>
        <taxon>Tetractinellida</taxon>
        <taxon>Astrophorina</taxon>
        <taxon>Geodiidae</taxon>
        <taxon>Geodia</taxon>
    </lineage>
</organism>
<dbReference type="EMBL" id="CASHTH010001567">
    <property type="protein sequence ID" value="CAI8016838.1"/>
    <property type="molecule type" value="Genomic_DNA"/>
</dbReference>
<dbReference type="InterPro" id="IPR016024">
    <property type="entry name" value="ARM-type_fold"/>
</dbReference>
<gene>
    <name evidence="3" type="ORF">GBAR_LOCUS10304</name>
</gene>
<protein>
    <submittedName>
        <fullName evidence="3">Regulatory-associated protein of mTOR</fullName>
    </submittedName>
</protein>
<dbReference type="GO" id="GO:0038202">
    <property type="term" value="P:TORC1 signaling"/>
    <property type="evidence" value="ECO:0007669"/>
    <property type="project" value="TreeGrafter"/>
</dbReference>
<accession>A0AA35WCZ8</accession>
<dbReference type="SMART" id="SM00320">
    <property type="entry name" value="WD40"/>
    <property type="match status" value="5"/>
</dbReference>
<evidence type="ECO:0000256" key="1">
    <source>
        <dbReference type="ARBA" id="ARBA00009257"/>
    </source>
</evidence>
<proteinExistence type="inferred from homology"/>
<dbReference type="Proteomes" id="UP001174909">
    <property type="component" value="Unassembled WGS sequence"/>
</dbReference>
<dbReference type="PANTHER" id="PTHR12848:SF16">
    <property type="entry name" value="REGULATORY-ASSOCIATED PROTEIN OF MTOR"/>
    <property type="match status" value="1"/>
</dbReference>
<dbReference type="GO" id="GO:0009267">
    <property type="term" value="P:cellular response to starvation"/>
    <property type="evidence" value="ECO:0007669"/>
    <property type="project" value="TreeGrafter"/>
</dbReference>
<comment type="similarity">
    <text evidence="1">Belongs to the WD repeat RAPTOR family.</text>
</comment>
<dbReference type="Gene3D" id="1.25.10.10">
    <property type="entry name" value="Leucine-rich Repeat Variant"/>
    <property type="match status" value="1"/>
</dbReference>
<dbReference type="GO" id="GO:0031931">
    <property type="term" value="C:TORC1 complex"/>
    <property type="evidence" value="ECO:0007669"/>
    <property type="project" value="InterPro"/>
</dbReference>
<dbReference type="GO" id="GO:0071230">
    <property type="term" value="P:cellular response to amino acid stimulus"/>
    <property type="evidence" value="ECO:0007669"/>
    <property type="project" value="TreeGrafter"/>
</dbReference>
<dbReference type="InterPro" id="IPR001680">
    <property type="entry name" value="WD40_rpt"/>
</dbReference>
<dbReference type="SUPFAM" id="SSF50978">
    <property type="entry name" value="WD40 repeat-like"/>
    <property type="match status" value="1"/>
</dbReference>
<feature type="compositionally biased region" description="Low complexity" evidence="2">
    <location>
        <begin position="399"/>
        <end position="417"/>
    </location>
</feature>
<dbReference type="InterPro" id="IPR011989">
    <property type="entry name" value="ARM-like"/>
</dbReference>
<dbReference type="InterPro" id="IPR036322">
    <property type="entry name" value="WD40_repeat_dom_sf"/>
</dbReference>
<dbReference type="GO" id="GO:0005737">
    <property type="term" value="C:cytoplasm"/>
    <property type="evidence" value="ECO:0007669"/>
    <property type="project" value="TreeGrafter"/>
</dbReference>
<dbReference type="FunFam" id="1.25.10.10:FF:000276">
    <property type="entry name" value="Regulatory-associated protein of mTOR isoform 1"/>
    <property type="match status" value="1"/>
</dbReference>
<dbReference type="GO" id="GO:0030307">
    <property type="term" value="P:positive regulation of cell growth"/>
    <property type="evidence" value="ECO:0007669"/>
    <property type="project" value="TreeGrafter"/>
</dbReference>